<protein>
    <recommendedName>
        <fullName evidence="6">Pectin acetylesterase</fullName>
        <ecNumber evidence="6">3.1.1.-</ecNumber>
    </recommendedName>
</protein>
<accession>A0A1S3XY43</accession>
<sequence length="394" mass="43645">MDCSSVFMAAIYAVLVSLLFIWTTTEANLIVNTTFLESSIAKGAVCLDGSAPAFNFHPGTGSGVYSWLIQLQGGGWCDSASDCQDRATKEYGTSKNISKISYFMGVLSNDSELNPDFYNWNRVKIRYCDGSSYIGDIEEVDPATNLHFRGARIFKAIMDELLYHKGMIYAENAILSGTSAGGLGAILHCDKFRLFFSLTARVKCISDAGFFINAKTITGEPHIKEYFKRVVTLHGSAKNLPLSCTFLSLDPSVCFFPQYAAQHICTPLFIINSAYDSWQINNILVPEGVADPQHVWDTCKKDINKCSPSQIQTLQEFRSTFLEALNELGPSISRGYFISSCHFHHGIEIQSYWSNNNSPTIANKTIAEAVGDWFVGRSGFQGVYCPYPCGKFCQ</sequence>
<evidence type="ECO:0000256" key="1">
    <source>
        <dbReference type="ARBA" id="ARBA00003534"/>
    </source>
</evidence>
<keyword evidence="4 6" id="KW-0134">Cell wall</keyword>
<keyword evidence="7" id="KW-1185">Reference proteome</keyword>
<keyword evidence="5 6" id="KW-0961">Cell wall biogenesis/degradation</keyword>
<dbReference type="OrthoDB" id="1243902at2759"/>
<reference evidence="7" key="1">
    <citation type="journal article" date="2014" name="Nat. Commun.">
        <title>The tobacco genome sequence and its comparison with those of tomato and potato.</title>
        <authorList>
            <person name="Sierro N."/>
            <person name="Battey J.N."/>
            <person name="Ouadi S."/>
            <person name="Bakaher N."/>
            <person name="Bovet L."/>
            <person name="Willig A."/>
            <person name="Goepfert S."/>
            <person name="Peitsch M.C."/>
            <person name="Ivanov N.V."/>
        </authorList>
    </citation>
    <scope>NUCLEOTIDE SEQUENCE [LARGE SCALE GENOMIC DNA]</scope>
</reference>
<comment type="similarity">
    <text evidence="3 6">Belongs to the pectinacetylesterase family.</text>
</comment>
<dbReference type="GO" id="GO:0071555">
    <property type="term" value="P:cell wall organization"/>
    <property type="evidence" value="ECO:0000318"/>
    <property type="project" value="GO_Central"/>
</dbReference>
<dbReference type="Pfam" id="PF03283">
    <property type="entry name" value="PAE"/>
    <property type="match status" value="1"/>
</dbReference>
<dbReference type="PaxDb" id="4097-A0A1S3XY43"/>
<name>A0A1S3XY43_TOBAC</name>
<gene>
    <name evidence="8" type="primary">LOC107770064</name>
</gene>
<evidence type="ECO:0000256" key="5">
    <source>
        <dbReference type="ARBA" id="ARBA00023316"/>
    </source>
</evidence>
<dbReference type="SMR" id="A0A1S3XY43"/>
<evidence type="ECO:0000313" key="8">
    <source>
        <dbReference type="RefSeq" id="XP_016444815.2"/>
    </source>
</evidence>
<dbReference type="EC" id="3.1.1.-" evidence="6"/>
<proteinExistence type="inferred from homology"/>
<keyword evidence="6" id="KW-0732">Signal</keyword>
<dbReference type="KEGG" id="nta:107770064"/>
<dbReference type="GO" id="GO:0052793">
    <property type="term" value="F:pectin acetylesterase activity"/>
    <property type="evidence" value="ECO:0000318"/>
    <property type="project" value="GO_Central"/>
</dbReference>
<keyword evidence="6" id="KW-0964">Secreted</keyword>
<dbReference type="RefSeq" id="XP_016444815.2">
    <property type="nucleotide sequence ID" value="XM_016589329.2"/>
</dbReference>
<organism evidence="7 8">
    <name type="scientific">Nicotiana tabacum</name>
    <name type="common">Common tobacco</name>
    <dbReference type="NCBI Taxonomy" id="4097"/>
    <lineage>
        <taxon>Eukaryota</taxon>
        <taxon>Viridiplantae</taxon>
        <taxon>Streptophyta</taxon>
        <taxon>Embryophyta</taxon>
        <taxon>Tracheophyta</taxon>
        <taxon>Spermatophyta</taxon>
        <taxon>Magnoliopsida</taxon>
        <taxon>eudicotyledons</taxon>
        <taxon>Gunneridae</taxon>
        <taxon>Pentapetalae</taxon>
        <taxon>asterids</taxon>
        <taxon>lamiids</taxon>
        <taxon>Solanales</taxon>
        <taxon>Solanaceae</taxon>
        <taxon>Nicotianoideae</taxon>
        <taxon>Nicotianeae</taxon>
        <taxon>Nicotiana</taxon>
    </lineage>
</organism>
<dbReference type="RefSeq" id="XP_016444815.1">
    <property type="nucleotide sequence ID" value="XM_016589329.1"/>
</dbReference>
<dbReference type="GO" id="GO:0009505">
    <property type="term" value="C:plant-type cell wall"/>
    <property type="evidence" value="ECO:0000318"/>
    <property type="project" value="GO_Central"/>
</dbReference>
<dbReference type="OMA" id="YPECTSK"/>
<reference evidence="8" key="2">
    <citation type="submission" date="2025-08" db="UniProtKB">
        <authorList>
            <consortium name="RefSeq"/>
        </authorList>
    </citation>
    <scope>IDENTIFICATION</scope>
    <source>
        <tissue evidence="8">Leaf</tissue>
    </source>
</reference>
<dbReference type="InterPro" id="IPR004963">
    <property type="entry name" value="PAE/NOTUM"/>
</dbReference>
<dbReference type="Proteomes" id="UP000790787">
    <property type="component" value="Chromosome 5"/>
</dbReference>
<evidence type="ECO:0000256" key="4">
    <source>
        <dbReference type="ARBA" id="ARBA00022512"/>
    </source>
</evidence>
<dbReference type="PANTHER" id="PTHR21562">
    <property type="entry name" value="NOTUM-RELATED"/>
    <property type="match status" value="1"/>
</dbReference>
<keyword evidence="6" id="KW-0378">Hydrolase</keyword>
<comment type="subcellular location">
    <subcellularLocation>
        <location evidence="2 6">Secreted</location>
        <location evidence="2 6">Cell wall</location>
    </subcellularLocation>
</comment>
<dbReference type="AlphaFoldDB" id="A0A1S3XY43"/>
<evidence type="ECO:0000256" key="2">
    <source>
        <dbReference type="ARBA" id="ARBA00004191"/>
    </source>
</evidence>
<evidence type="ECO:0000256" key="6">
    <source>
        <dbReference type="RuleBase" id="RU363114"/>
    </source>
</evidence>
<evidence type="ECO:0000256" key="3">
    <source>
        <dbReference type="ARBA" id="ARBA00005784"/>
    </source>
</evidence>
<comment type="function">
    <text evidence="1 6">Hydrolyzes acetyl esters in homogalacturonan regions of pectin. In type I primary cell wall, galacturonic acid residues of pectin can be acetylated at the O-2 and O-3 positions. Decreasing the degree of acetylation of pectin gels in vitro alters their physical properties.</text>
</comment>
<dbReference type="GeneID" id="107770064"/>
<evidence type="ECO:0000313" key="7">
    <source>
        <dbReference type="Proteomes" id="UP000790787"/>
    </source>
</evidence>
<dbReference type="PANTHER" id="PTHR21562:SF93">
    <property type="entry name" value="PECTIN ACETYLESTERASE 8"/>
    <property type="match status" value="1"/>
</dbReference>